<comment type="caution">
    <text evidence="12">The sequence shown here is derived from an EMBL/GenBank/DDBJ whole genome shotgun (WGS) entry which is preliminary data.</text>
</comment>
<comment type="function">
    <text evidence="8">Required to protect lysosomal transporter MFSD1 from lysosomal proteolysis and for MFSD1 lysosomal localization.</text>
</comment>
<keyword evidence="2 11" id="KW-0812">Transmembrane</keyword>
<evidence type="ECO:0000256" key="6">
    <source>
        <dbReference type="ARBA" id="ARBA00023180"/>
    </source>
</evidence>
<protein>
    <submittedName>
        <fullName evidence="12">Putative glycosylated lysosomal membrane protein A</fullName>
    </submittedName>
</protein>
<dbReference type="PANTHER" id="PTHR31981">
    <property type="entry name" value="GLYCOSYLATED LYSOSOMAL MEMBRANE PROTEIN"/>
    <property type="match status" value="1"/>
</dbReference>
<evidence type="ECO:0000313" key="13">
    <source>
        <dbReference type="Proteomes" id="UP000230750"/>
    </source>
</evidence>
<gene>
    <name evidence="12" type="ORF">BSL78_23518</name>
</gene>
<keyword evidence="3" id="KW-0732">Signal</keyword>
<evidence type="ECO:0000256" key="7">
    <source>
        <dbReference type="ARBA" id="ARBA00023228"/>
    </source>
</evidence>
<evidence type="ECO:0000256" key="8">
    <source>
        <dbReference type="ARBA" id="ARBA00024176"/>
    </source>
</evidence>
<dbReference type="GO" id="GO:0005765">
    <property type="term" value="C:lysosomal membrane"/>
    <property type="evidence" value="ECO:0007669"/>
    <property type="project" value="UniProtKB-SubCell"/>
</dbReference>
<dbReference type="PANTHER" id="PTHR31981:SF1">
    <property type="entry name" value="GLYCOSYLATED LYSOSOMAL MEMBRANE PROTEIN"/>
    <property type="match status" value="1"/>
</dbReference>
<keyword evidence="6" id="KW-0325">Glycoprotein</keyword>
<keyword evidence="5 11" id="KW-0472">Membrane</keyword>
<sequence>MDLQSKDCSFQTWSDLVFCLCEQGTQLLLFTPGYKWRPVRFKALRMRVGVPCFHDWSTSKAHILNFALKNISTAYKQPRFAVEVILVGGDKQQNGTSFSISRSIADQYTPSVFYVDNINFANSNSSQGGYMSWKPVAYTEEERHLANGRMVHQYGLNTTSVGYVPSYSIAHAFYGNLSQLNLSSMNVSFGNDGDGYYAASNYLVWGGLIGYGEAPLDGLSMLILIIISAGLGLPALLILGGGSIICLKKLAKKRNYDKLMVDPGVN</sequence>
<reference evidence="12 13" key="1">
    <citation type="journal article" date="2017" name="PLoS Biol.">
        <title>The sea cucumber genome provides insights into morphological evolution and visceral regeneration.</title>
        <authorList>
            <person name="Zhang X."/>
            <person name="Sun L."/>
            <person name="Yuan J."/>
            <person name="Sun Y."/>
            <person name="Gao Y."/>
            <person name="Zhang L."/>
            <person name="Li S."/>
            <person name="Dai H."/>
            <person name="Hamel J.F."/>
            <person name="Liu C."/>
            <person name="Yu Y."/>
            <person name="Liu S."/>
            <person name="Lin W."/>
            <person name="Guo K."/>
            <person name="Jin S."/>
            <person name="Xu P."/>
            <person name="Storey K.B."/>
            <person name="Huan P."/>
            <person name="Zhang T."/>
            <person name="Zhou Y."/>
            <person name="Zhang J."/>
            <person name="Lin C."/>
            <person name="Li X."/>
            <person name="Xing L."/>
            <person name="Huo D."/>
            <person name="Sun M."/>
            <person name="Wang L."/>
            <person name="Mercier A."/>
            <person name="Li F."/>
            <person name="Yang H."/>
            <person name="Xiang J."/>
        </authorList>
    </citation>
    <scope>NUCLEOTIDE SEQUENCE [LARGE SCALE GENOMIC DNA]</scope>
    <source>
        <strain evidence="12">Shaxun</strain>
        <tissue evidence="12">Muscle</tissue>
    </source>
</reference>
<dbReference type="EMBL" id="MRZV01001217">
    <property type="protein sequence ID" value="PIK39641.1"/>
    <property type="molecule type" value="Genomic_DNA"/>
</dbReference>
<accession>A0A2G8JV58</accession>
<evidence type="ECO:0000256" key="4">
    <source>
        <dbReference type="ARBA" id="ARBA00022989"/>
    </source>
</evidence>
<evidence type="ECO:0000313" key="12">
    <source>
        <dbReference type="EMBL" id="PIK39641.1"/>
    </source>
</evidence>
<proteinExistence type="inferred from homology"/>
<comment type="similarity">
    <text evidence="1">Belongs to the GLMP family.</text>
</comment>
<dbReference type="Pfam" id="PF15065">
    <property type="entry name" value="NCU-G1"/>
    <property type="match status" value="1"/>
</dbReference>
<evidence type="ECO:0000256" key="9">
    <source>
        <dbReference type="ARBA" id="ARBA00024189"/>
    </source>
</evidence>
<comment type="subunit">
    <text evidence="10">Interacts (via lumenal domain) with lysosomal protein MFSD1; the interaction starts while both proteins are still in the endoplasmic reticulum and is required for stabilization of MFSD1 in lysosomes but has no direct effect on its targeting to lysosomes or transporter activity.</text>
</comment>
<dbReference type="Proteomes" id="UP000230750">
    <property type="component" value="Unassembled WGS sequence"/>
</dbReference>
<evidence type="ECO:0000256" key="5">
    <source>
        <dbReference type="ARBA" id="ARBA00023136"/>
    </source>
</evidence>
<organism evidence="12 13">
    <name type="scientific">Stichopus japonicus</name>
    <name type="common">Sea cucumber</name>
    <dbReference type="NCBI Taxonomy" id="307972"/>
    <lineage>
        <taxon>Eukaryota</taxon>
        <taxon>Metazoa</taxon>
        <taxon>Echinodermata</taxon>
        <taxon>Eleutherozoa</taxon>
        <taxon>Echinozoa</taxon>
        <taxon>Holothuroidea</taxon>
        <taxon>Aspidochirotacea</taxon>
        <taxon>Aspidochirotida</taxon>
        <taxon>Stichopodidae</taxon>
        <taxon>Apostichopus</taxon>
    </lineage>
</organism>
<keyword evidence="4 11" id="KW-1133">Transmembrane helix</keyword>
<evidence type="ECO:0000256" key="2">
    <source>
        <dbReference type="ARBA" id="ARBA00022692"/>
    </source>
</evidence>
<feature type="transmembrane region" description="Helical" evidence="11">
    <location>
        <begin position="221"/>
        <end position="247"/>
    </location>
</feature>
<evidence type="ECO:0000256" key="3">
    <source>
        <dbReference type="ARBA" id="ARBA00022729"/>
    </source>
</evidence>
<dbReference type="AlphaFoldDB" id="A0A2G8JV58"/>
<keyword evidence="7" id="KW-0458">Lysosome</keyword>
<comment type="subcellular location">
    <subcellularLocation>
        <location evidence="9">Lysosome membrane</location>
        <topology evidence="9">Single-pass type I membrane protein</topology>
        <orientation evidence="9">Lumenal side</orientation>
    </subcellularLocation>
</comment>
<dbReference type="InterPro" id="IPR029382">
    <property type="entry name" value="NCU-G1"/>
</dbReference>
<evidence type="ECO:0000256" key="10">
    <source>
        <dbReference type="ARBA" id="ARBA00044960"/>
    </source>
</evidence>
<name>A0A2G8JV58_STIJA</name>
<evidence type="ECO:0000256" key="11">
    <source>
        <dbReference type="SAM" id="Phobius"/>
    </source>
</evidence>
<keyword evidence="13" id="KW-1185">Reference proteome</keyword>
<dbReference type="OrthoDB" id="6264340at2759"/>
<evidence type="ECO:0000256" key="1">
    <source>
        <dbReference type="ARBA" id="ARBA00010599"/>
    </source>
</evidence>